<dbReference type="InterPro" id="IPR003173">
    <property type="entry name" value="PC4_C"/>
</dbReference>
<evidence type="ECO:0000256" key="2">
    <source>
        <dbReference type="ARBA" id="ARBA00009001"/>
    </source>
</evidence>
<dbReference type="Pfam" id="PF02229">
    <property type="entry name" value="PC4"/>
    <property type="match status" value="1"/>
</dbReference>
<keyword evidence="3" id="KW-0805">Transcription regulation</keyword>
<keyword evidence="4" id="KW-0238">DNA-binding</keyword>
<dbReference type="Proteomes" id="UP000007110">
    <property type="component" value="Unassembled WGS sequence"/>
</dbReference>
<dbReference type="GO" id="GO:0060261">
    <property type="term" value="P:positive regulation of transcription initiation by RNA polymerase II"/>
    <property type="evidence" value="ECO:0007669"/>
    <property type="project" value="InterPro"/>
</dbReference>
<dbReference type="EnsemblMetazoa" id="XM_030980029">
    <property type="protein sequence ID" value="XP_030835889"/>
    <property type="gene ID" value="LOC115921810"/>
</dbReference>
<dbReference type="GO" id="GO:0003677">
    <property type="term" value="F:DNA binding"/>
    <property type="evidence" value="ECO:0007669"/>
    <property type="project" value="UniProtKB-KW"/>
</dbReference>
<sequence length="160" mass="17816">MYSYYNSSRSTSMSPTRDNSRENELKMDLHAYTDPVPATASREIEKDEGFEEKAVHGQPKPEYEIAVASKPPAIEATSSGMDICKFNIGGDSKRPKYATVRSFQGKVYVDIREFYGSGGLFFPTKKGITLPASSFKSLLTVAKKINAGIYRGEQLVKKRQ</sequence>
<proteinExistence type="inferred from homology"/>
<dbReference type="Gene3D" id="2.30.31.10">
    <property type="entry name" value="Transcriptional Coactivator Pc4, Chain A"/>
    <property type="match status" value="1"/>
</dbReference>
<accession>A0A7M7NFT7</accession>
<dbReference type="PANTHER" id="PTHR13215">
    <property type="entry name" value="RNA POLYMERASE II TRANSCRIPTIONAL COACTIVATOR"/>
    <property type="match status" value="1"/>
</dbReference>
<comment type="similarity">
    <text evidence="2">Belongs to the transcriptional coactivator PC4 family.</text>
</comment>
<evidence type="ECO:0000259" key="8">
    <source>
        <dbReference type="Pfam" id="PF02229"/>
    </source>
</evidence>
<evidence type="ECO:0000256" key="5">
    <source>
        <dbReference type="ARBA" id="ARBA00023163"/>
    </source>
</evidence>
<dbReference type="GO" id="GO:0003713">
    <property type="term" value="F:transcription coactivator activity"/>
    <property type="evidence" value="ECO:0007669"/>
    <property type="project" value="InterPro"/>
</dbReference>
<keyword evidence="6" id="KW-0539">Nucleus</keyword>
<dbReference type="GeneID" id="115921810"/>
<dbReference type="InParanoid" id="A0A7M7NFT7"/>
<organism evidence="9 10">
    <name type="scientific">Strongylocentrotus purpuratus</name>
    <name type="common">Purple sea urchin</name>
    <dbReference type="NCBI Taxonomy" id="7668"/>
    <lineage>
        <taxon>Eukaryota</taxon>
        <taxon>Metazoa</taxon>
        <taxon>Echinodermata</taxon>
        <taxon>Eleutherozoa</taxon>
        <taxon>Echinozoa</taxon>
        <taxon>Echinoidea</taxon>
        <taxon>Euechinoidea</taxon>
        <taxon>Echinacea</taxon>
        <taxon>Camarodonta</taxon>
        <taxon>Echinidea</taxon>
        <taxon>Strongylocentrotidae</taxon>
        <taxon>Strongylocentrotus</taxon>
    </lineage>
</organism>
<protein>
    <recommendedName>
        <fullName evidence="8">Transcriptional coactivator p15 (PC4) C-terminal domain-containing protein</fullName>
    </recommendedName>
</protein>
<dbReference type="SUPFAM" id="SSF54447">
    <property type="entry name" value="ssDNA-binding transcriptional regulator domain"/>
    <property type="match status" value="1"/>
</dbReference>
<comment type="subcellular location">
    <subcellularLocation>
        <location evidence="1">Nucleus</location>
    </subcellularLocation>
</comment>
<dbReference type="KEGG" id="spu:115921810"/>
<reference evidence="9" key="2">
    <citation type="submission" date="2021-01" db="UniProtKB">
        <authorList>
            <consortium name="EnsemblMetazoa"/>
        </authorList>
    </citation>
    <scope>IDENTIFICATION</scope>
</reference>
<evidence type="ECO:0000256" key="7">
    <source>
        <dbReference type="SAM" id="MobiDB-lite"/>
    </source>
</evidence>
<evidence type="ECO:0000256" key="4">
    <source>
        <dbReference type="ARBA" id="ARBA00023125"/>
    </source>
</evidence>
<dbReference type="InterPro" id="IPR009044">
    <property type="entry name" value="ssDNA-bd_transcriptional_reg"/>
</dbReference>
<dbReference type="GO" id="GO:0005634">
    <property type="term" value="C:nucleus"/>
    <property type="evidence" value="ECO:0007669"/>
    <property type="project" value="UniProtKB-SubCell"/>
</dbReference>
<feature type="compositionally biased region" description="Low complexity" evidence="7">
    <location>
        <begin position="1"/>
        <end position="14"/>
    </location>
</feature>
<evidence type="ECO:0000313" key="10">
    <source>
        <dbReference type="Proteomes" id="UP000007110"/>
    </source>
</evidence>
<feature type="region of interest" description="Disordered" evidence="7">
    <location>
        <begin position="1"/>
        <end position="38"/>
    </location>
</feature>
<evidence type="ECO:0000256" key="3">
    <source>
        <dbReference type="ARBA" id="ARBA00023015"/>
    </source>
</evidence>
<keyword evidence="5" id="KW-0804">Transcription</keyword>
<evidence type="ECO:0000256" key="1">
    <source>
        <dbReference type="ARBA" id="ARBA00004123"/>
    </source>
</evidence>
<evidence type="ECO:0000313" key="9">
    <source>
        <dbReference type="EnsemblMetazoa" id="XP_030835889"/>
    </source>
</evidence>
<reference evidence="10" key="1">
    <citation type="submission" date="2015-02" db="EMBL/GenBank/DDBJ databases">
        <title>Genome sequencing for Strongylocentrotus purpuratus.</title>
        <authorList>
            <person name="Murali S."/>
            <person name="Liu Y."/>
            <person name="Vee V."/>
            <person name="English A."/>
            <person name="Wang M."/>
            <person name="Skinner E."/>
            <person name="Han Y."/>
            <person name="Muzny D.M."/>
            <person name="Worley K.C."/>
            <person name="Gibbs R.A."/>
        </authorList>
    </citation>
    <scope>NUCLEOTIDE SEQUENCE</scope>
</reference>
<feature type="compositionally biased region" description="Basic and acidic residues" evidence="7">
    <location>
        <begin position="18"/>
        <end position="31"/>
    </location>
</feature>
<dbReference type="RefSeq" id="XP_030835889.1">
    <property type="nucleotide sequence ID" value="XM_030980029.1"/>
</dbReference>
<name>A0A7M7NFT7_STRPU</name>
<keyword evidence="10" id="KW-1185">Reference proteome</keyword>
<feature type="domain" description="Transcriptional coactivator p15 (PC4) C-terminal" evidence="8">
    <location>
        <begin position="96"/>
        <end position="139"/>
    </location>
</feature>
<dbReference type="InterPro" id="IPR045125">
    <property type="entry name" value="Sub1/Tcp4-like"/>
</dbReference>
<dbReference type="AlphaFoldDB" id="A0A7M7NFT7"/>
<dbReference type="OMA" id="GNICKFN"/>
<evidence type="ECO:0000256" key="6">
    <source>
        <dbReference type="ARBA" id="ARBA00023242"/>
    </source>
</evidence>
<dbReference type="OrthoDB" id="2505440at2759"/>